<reference evidence="2" key="2">
    <citation type="journal article" date="2015" name="Fish Shellfish Immunol.">
        <title>Early steps in the European eel (Anguilla anguilla)-Vibrio vulnificus interaction in the gills: Role of the RtxA13 toxin.</title>
        <authorList>
            <person name="Callol A."/>
            <person name="Pajuelo D."/>
            <person name="Ebbesson L."/>
            <person name="Teles M."/>
            <person name="MacKenzie S."/>
            <person name="Amaro C."/>
        </authorList>
    </citation>
    <scope>NUCLEOTIDE SEQUENCE</scope>
</reference>
<protein>
    <submittedName>
        <fullName evidence="2">Uncharacterized protein</fullName>
    </submittedName>
</protein>
<dbReference type="EMBL" id="GBXM01093534">
    <property type="protein sequence ID" value="JAH15043.1"/>
    <property type="molecule type" value="Transcribed_RNA"/>
</dbReference>
<proteinExistence type="predicted"/>
<accession>A0A0E9QFZ4</accession>
<evidence type="ECO:0000256" key="1">
    <source>
        <dbReference type="SAM" id="MobiDB-lite"/>
    </source>
</evidence>
<organism evidence="2">
    <name type="scientific">Anguilla anguilla</name>
    <name type="common">European freshwater eel</name>
    <name type="synonym">Muraena anguilla</name>
    <dbReference type="NCBI Taxonomy" id="7936"/>
    <lineage>
        <taxon>Eukaryota</taxon>
        <taxon>Metazoa</taxon>
        <taxon>Chordata</taxon>
        <taxon>Craniata</taxon>
        <taxon>Vertebrata</taxon>
        <taxon>Euteleostomi</taxon>
        <taxon>Actinopterygii</taxon>
        <taxon>Neopterygii</taxon>
        <taxon>Teleostei</taxon>
        <taxon>Anguilliformes</taxon>
        <taxon>Anguillidae</taxon>
        <taxon>Anguilla</taxon>
    </lineage>
</organism>
<feature type="compositionally biased region" description="Polar residues" evidence="1">
    <location>
        <begin position="1"/>
        <end position="28"/>
    </location>
</feature>
<sequence length="34" mass="3879">MRGHCSTLTQLQAITPSQRQTQNGNNKSFLRHKP</sequence>
<name>A0A0E9QFZ4_ANGAN</name>
<evidence type="ECO:0000313" key="2">
    <source>
        <dbReference type="EMBL" id="JAH15043.1"/>
    </source>
</evidence>
<reference evidence="2" key="1">
    <citation type="submission" date="2014-11" db="EMBL/GenBank/DDBJ databases">
        <authorList>
            <person name="Amaro Gonzalez C."/>
        </authorList>
    </citation>
    <scope>NUCLEOTIDE SEQUENCE</scope>
</reference>
<dbReference type="AlphaFoldDB" id="A0A0E9QFZ4"/>
<feature type="region of interest" description="Disordered" evidence="1">
    <location>
        <begin position="1"/>
        <end position="34"/>
    </location>
</feature>